<keyword evidence="2 7" id="KW-0349">Heme</keyword>
<organism evidence="9 10">
    <name type="scientific">Rhizophagus irregularis</name>
    <dbReference type="NCBI Taxonomy" id="588596"/>
    <lineage>
        <taxon>Eukaryota</taxon>
        <taxon>Fungi</taxon>
        <taxon>Fungi incertae sedis</taxon>
        <taxon>Mucoromycota</taxon>
        <taxon>Glomeromycotina</taxon>
        <taxon>Glomeromycetes</taxon>
        <taxon>Glomerales</taxon>
        <taxon>Glomeraceae</taxon>
        <taxon>Rhizophagus</taxon>
    </lineage>
</organism>
<dbReference type="Pfam" id="PF00067">
    <property type="entry name" value="p450"/>
    <property type="match status" value="1"/>
</dbReference>
<dbReference type="InterPro" id="IPR017972">
    <property type="entry name" value="Cyt_P450_CS"/>
</dbReference>
<keyword evidence="4 8" id="KW-0560">Oxidoreductase</keyword>
<dbReference type="InterPro" id="IPR036396">
    <property type="entry name" value="Cyt_P450_sf"/>
</dbReference>
<dbReference type="PROSITE" id="PS00086">
    <property type="entry name" value="CYTOCHROME_P450"/>
    <property type="match status" value="1"/>
</dbReference>
<dbReference type="Proteomes" id="UP000233469">
    <property type="component" value="Unassembled WGS sequence"/>
</dbReference>
<reference evidence="9 10" key="2">
    <citation type="submission" date="2017-10" db="EMBL/GenBank/DDBJ databases">
        <title>Extensive intraspecific genome diversity in a model arbuscular mycorrhizal fungus.</title>
        <authorList>
            <person name="Chen E.C.H."/>
            <person name="Morin E."/>
            <person name="Baudet D."/>
            <person name="Noel J."/>
            <person name="Ndikumana S."/>
            <person name="Charron P."/>
            <person name="St-Onge C."/>
            <person name="Giorgi J."/>
            <person name="Grigoriev I.V."/>
            <person name="Roux C."/>
            <person name="Martin F.M."/>
            <person name="Corradi N."/>
        </authorList>
    </citation>
    <scope>NUCLEOTIDE SEQUENCE [LARGE SCALE GENOMIC DNA]</scope>
    <source>
        <strain evidence="9 10">C2</strain>
    </source>
</reference>
<feature type="binding site" description="axial binding residue" evidence="7">
    <location>
        <position position="212"/>
    </location>
    <ligand>
        <name>heme</name>
        <dbReference type="ChEBI" id="CHEBI:30413"/>
    </ligand>
    <ligandPart>
        <name>Fe</name>
        <dbReference type="ChEBI" id="CHEBI:18248"/>
    </ligandPart>
</feature>
<evidence type="ECO:0000256" key="7">
    <source>
        <dbReference type="PIRSR" id="PIRSR602401-1"/>
    </source>
</evidence>
<reference evidence="9 10" key="1">
    <citation type="submission" date="2016-04" db="EMBL/GenBank/DDBJ databases">
        <title>Genome analyses suggest a sexual origin of heterokaryosis in a supposedly ancient asexual fungus.</title>
        <authorList>
            <person name="Ropars J."/>
            <person name="Sedzielewska K."/>
            <person name="Noel J."/>
            <person name="Charron P."/>
            <person name="Farinelli L."/>
            <person name="Marton T."/>
            <person name="Kruger M."/>
            <person name="Pelin A."/>
            <person name="Brachmann A."/>
            <person name="Corradi N."/>
        </authorList>
    </citation>
    <scope>NUCLEOTIDE SEQUENCE [LARGE SCALE GENOMIC DNA]</scope>
    <source>
        <strain evidence="9 10">C2</strain>
    </source>
</reference>
<comment type="cofactor">
    <cofactor evidence="7">
        <name>heme</name>
        <dbReference type="ChEBI" id="CHEBI:30413"/>
    </cofactor>
</comment>
<name>A0A2N1MIW4_9GLOM</name>
<protein>
    <submittedName>
        <fullName evidence="9">Cytochrome P450</fullName>
    </submittedName>
</protein>
<gene>
    <name evidence="9" type="ORF">RhiirC2_760542</name>
</gene>
<keyword evidence="5 7" id="KW-0408">Iron</keyword>
<dbReference type="VEuPathDB" id="FungiDB:RhiirA1_543766"/>
<dbReference type="EMBL" id="LLXL01002174">
    <property type="protein sequence ID" value="PKK61581.1"/>
    <property type="molecule type" value="Genomic_DNA"/>
</dbReference>
<evidence type="ECO:0000313" key="9">
    <source>
        <dbReference type="EMBL" id="PKK61581.1"/>
    </source>
</evidence>
<keyword evidence="6 8" id="KW-0503">Monooxygenase</keyword>
<dbReference type="GO" id="GO:0016705">
    <property type="term" value="F:oxidoreductase activity, acting on paired donors, with incorporation or reduction of molecular oxygen"/>
    <property type="evidence" value="ECO:0007669"/>
    <property type="project" value="InterPro"/>
</dbReference>
<comment type="similarity">
    <text evidence="1 8">Belongs to the cytochrome P450 family.</text>
</comment>
<dbReference type="AlphaFoldDB" id="A0A2N1MIW4"/>
<dbReference type="PRINTS" id="PR00463">
    <property type="entry name" value="EP450I"/>
</dbReference>
<evidence type="ECO:0000256" key="6">
    <source>
        <dbReference type="ARBA" id="ARBA00023033"/>
    </source>
</evidence>
<dbReference type="Gene3D" id="1.10.630.10">
    <property type="entry name" value="Cytochrome P450"/>
    <property type="match status" value="1"/>
</dbReference>
<comment type="caution">
    <text evidence="9">The sequence shown here is derived from an EMBL/GenBank/DDBJ whole genome shotgun (WGS) entry which is preliminary data.</text>
</comment>
<dbReference type="InterPro" id="IPR001128">
    <property type="entry name" value="Cyt_P450"/>
</dbReference>
<evidence type="ECO:0000256" key="1">
    <source>
        <dbReference type="ARBA" id="ARBA00010617"/>
    </source>
</evidence>
<dbReference type="InterPro" id="IPR002401">
    <property type="entry name" value="Cyt_P450_E_grp-I"/>
</dbReference>
<dbReference type="GO" id="GO:0020037">
    <property type="term" value="F:heme binding"/>
    <property type="evidence" value="ECO:0007669"/>
    <property type="project" value="InterPro"/>
</dbReference>
<evidence type="ECO:0000256" key="4">
    <source>
        <dbReference type="ARBA" id="ARBA00023002"/>
    </source>
</evidence>
<evidence type="ECO:0000256" key="3">
    <source>
        <dbReference type="ARBA" id="ARBA00022723"/>
    </source>
</evidence>
<dbReference type="GO" id="GO:0004497">
    <property type="term" value="F:monooxygenase activity"/>
    <property type="evidence" value="ECO:0007669"/>
    <property type="project" value="UniProtKB-KW"/>
</dbReference>
<dbReference type="PANTHER" id="PTHR24291">
    <property type="entry name" value="CYTOCHROME P450 FAMILY 4"/>
    <property type="match status" value="1"/>
</dbReference>
<accession>A0A2N1MIW4</accession>
<dbReference type="InterPro" id="IPR050196">
    <property type="entry name" value="Cytochrome_P450_Monoox"/>
</dbReference>
<dbReference type="PANTHER" id="PTHR24291:SF50">
    <property type="entry name" value="BIFUNCTIONAL ALBAFLAVENONE MONOOXYGENASE_TERPENE SYNTHASE"/>
    <property type="match status" value="1"/>
</dbReference>
<dbReference type="GO" id="GO:0005506">
    <property type="term" value="F:iron ion binding"/>
    <property type="evidence" value="ECO:0007669"/>
    <property type="project" value="InterPro"/>
</dbReference>
<sequence>MAELSKPLYFVFSFLDNLPRSEATKKIAKLNKLYDEIVESKRKSMKMDELEKKINNNSADLLERMIYACKDPENPTLTNEELRHDLAIFMLAGHDTTDAQKKVRDELLRVLGDDLTPSAEQQKELKYMNMVINENLRLYPPVAQLPRRFSAQDIKFRNHVIPAKTPIVLSIYGIHHSSRNWKDPEIFIPERFEDEKHDHYAWLGFGGGNRICLGINFSLIEQRIMLCALLRKYEISLPEDSIHKDKLQIEPDVSGTSGPHPVPLIFKRRTE</sequence>
<evidence type="ECO:0000256" key="2">
    <source>
        <dbReference type="ARBA" id="ARBA00022617"/>
    </source>
</evidence>
<evidence type="ECO:0000256" key="8">
    <source>
        <dbReference type="RuleBase" id="RU000461"/>
    </source>
</evidence>
<dbReference type="PRINTS" id="PR00385">
    <property type="entry name" value="P450"/>
</dbReference>
<evidence type="ECO:0000313" key="10">
    <source>
        <dbReference type="Proteomes" id="UP000233469"/>
    </source>
</evidence>
<evidence type="ECO:0000256" key="5">
    <source>
        <dbReference type="ARBA" id="ARBA00023004"/>
    </source>
</evidence>
<keyword evidence="3 7" id="KW-0479">Metal-binding</keyword>
<proteinExistence type="inferred from homology"/>
<dbReference type="SUPFAM" id="SSF48264">
    <property type="entry name" value="Cytochrome P450"/>
    <property type="match status" value="1"/>
</dbReference>